<dbReference type="GO" id="GO:0016020">
    <property type="term" value="C:membrane"/>
    <property type="evidence" value="ECO:0007669"/>
    <property type="project" value="TreeGrafter"/>
</dbReference>
<dbReference type="GO" id="GO:0016747">
    <property type="term" value="F:acyltransferase activity, transferring groups other than amino-acyl groups"/>
    <property type="evidence" value="ECO:0007669"/>
    <property type="project" value="InterPro"/>
</dbReference>
<feature type="transmembrane region" description="Helical" evidence="1">
    <location>
        <begin position="32"/>
        <end position="51"/>
    </location>
</feature>
<dbReference type="RefSeq" id="WP_088860365.1">
    <property type="nucleotide sequence ID" value="NZ_CP022115.1"/>
</dbReference>
<keyword evidence="4" id="KW-0012">Acyltransferase</keyword>
<dbReference type="Pfam" id="PF19040">
    <property type="entry name" value="SGNH"/>
    <property type="match status" value="1"/>
</dbReference>
<evidence type="ECO:0000313" key="5">
    <source>
        <dbReference type="Proteomes" id="UP000197424"/>
    </source>
</evidence>
<accession>A0A248LI47</accession>
<keyword evidence="4" id="KW-0808">Transferase</keyword>
<feature type="transmembrane region" description="Helical" evidence="1">
    <location>
        <begin position="307"/>
        <end position="325"/>
    </location>
</feature>
<dbReference type="PANTHER" id="PTHR23028">
    <property type="entry name" value="ACETYLTRANSFERASE"/>
    <property type="match status" value="1"/>
</dbReference>
<feature type="domain" description="SGNH" evidence="3">
    <location>
        <begin position="400"/>
        <end position="646"/>
    </location>
</feature>
<evidence type="ECO:0000313" key="4">
    <source>
        <dbReference type="EMBL" id="ASJ23863.1"/>
    </source>
</evidence>
<keyword evidence="1" id="KW-1133">Transmembrane helix</keyword>
<feature type="transmembrane region" description="Helical" evidence="1">
    <location>
        <begin position="345"/>
        <end position="365"/>
    </location>
</feature>
<feature type="domain" description="Acyltransferase 3" evidence="2">
    <location>
        <begin position="6"/>
        <end position="321"/>
    </location>
</feature>
<evidence type="ECO:0000259" key="3">
    <source>
        <dbReference type="Pfam" id="PF19040"/>
    </source>
</evidence>
<organism evidence="4 5">
    <name type="scientific">Laribacter hongkongensis</name>
    <dbReference type="NCBI Taxonomy" id="168471"/>
    <lineage>
        <taxon>Bacteria</taxon>
        <taxon>Pseudomonadati</taxon>
        <taxon>Pseudomonadota</taxon>
        <taxon>Betaproteobacteria</taxon>
        <taxon>Neisseriales</taxon>
        <taxon>Aquaspirillaceae</taxon>
        <taxon>Laribacter</taxon>
    </lineage>
</organism>
<feature type="transmembrane region" description="Helical" evidence="1">
    <location>
        <begin position="224"/>
        <end position="240"/>
    </location>
</feature>
<dbReference type="Proteomes" id="UP000197424">
    <property type="component" value="Chromosome"/>
</dbReference>
<feature type="transmembrane region" description="Helical" evidence="1">
    <location>
        <begin position="135"/>
        <end position="155"/>
    </location>
</feature>
<feature type="transmembrane region" description="Helical" evidence="1">
    <location>
        <begin position="72"/>
        <end position="91"/>
    </location>
</feature>
<feature type="transmembrane region" description="Helical" evidence="1">
    <location>
        <begin position="167"/>
        <end position="185"/>
    </location>
</feature>
<dbReference type="EMBL" id="CP022115">
    <property type="protein sequence ID" value="ASJ23863.1"/>
    <property type="molecule type" value="Genomic_DNA"/>
</dbReference>
<evidence type="ECO:0000256" key="1">
    <source>
        <dbReference type="SAM" id="Phobius"/>
    </source>
</evidence>
<keyword evidence="1" id="KW-0472">Membrane</keyword>
<dbReference type="OrthoDB" id="9814807at2"/>
<dbReference type="AlphaFoldDB" id="A0A248LI47"/>
<protein>
    <submittedName>
        <fullName evidence="4">Acyltransferase</fullName>
    </submittedName>
</protein>
<feature type="transmembrane region" description="Helical" evidence="1">
    <location>
        <begin position="246"/>
        <end position="264"/>
    </location>
</feature>
<feature type="transmembrane region" description="Helical" evidence="1">
    <location>
        <begin position="7"/>
        <end position="26"/>
    </location>
</feature>
<name>A0A248LI47_9NEIS</name>
<evidence type="ECO:0000259" key="2">
    <source>
        <dbReference type="Pfam" id="PF01757"/>
    </source>
</evidence>
<feature type="transmembrane region" description="Helical" evidence="1">
    <location>
        <begin position="285"/>
        <end position="301"/>
    </location>
</feature>
<dbReference type="InterPro" id="IPR050879">
    <property type="entry name" value="Acyltransferase_3"/>
</dbReference>
<feature type="transmembrane region" description="Helical" evidence="1">
    <location>
        <begin position="191"/>
        <end position="212"/>
    </location>
</feature>
<keyword evidence="1" id="KW-0812">Transmembrane</keyword>
<sequence>MGFRLDINGLRAIAVLAVVLFHFNIYGFSGGFSGVDVFFAISGYLMTGIIVSGLRKDGFSLARFYLSRAGRIIPALLLVTFCVLVFGWFWLPSVDYQTLGTHALWALFFVSNLRFAKESGYFDVGSHEKWLLHTWSLSVEWQFYLALPLVLMFLISRKKLSDKSVMLAMAACMFSSFLWSIVAVYSKPQSAFFMLPARAWEMLFGGLCWFVVAKEWIPERLHKPFAAAGLSMLAVSIFYIDDSFLWPGWWAIVPVVGTGLLLVADKAQFGLLLNPVFQWLGDRSYSIYLWHWPVVVFLLQVNRLDDFGVLAIAIIAVLFVSELTYRFIEQLSRGMIKRVSVKKTLLVLGQSFAALLILSGVARYGDFDGRLPPDVEVVAAESRNIDARVSSCAIETGTVWPDCQFGGEPVSAVVVGDSHASAVVTAIEKSLPNKSMGLRIWTHNGCPTVLGLKKDTSYHTADFDCQGFNEKVFAGLTSISSGVPVIVVNRTSFYLKGDHNGKKFKSVNLPFYISEENKIYTQKWLDEFESAAEKTICEISERNPVYLVLPVPEMPVDVPRAMARQLIASQPVGVSISQADYFSRHNEARMMLSRVARKCGANILDPMEYLCDGIRCYGNVANQPIYMDDDHLSDSGNKKLIPMFEKIFG</sequence>
<gene>
    <name evidence="4" type="ORF">LHGZ1_1032</name>
</gene>
<reference evidence="5" key="1">
    <citation type="submission" date="2017-06" db="EMBL/GenBank/DDBJ databases">
        <title>Whole genome sequence of Laribacter hongkongensis LHGZ1.</title>
        <authorList>
            <person name="Chen D."/>
            <person name="Wu H."/>
            <person name="Chen J."/>
        </authorList>
    </citation>
    <scope>NUCLEOTIDE SEQUENCE [LARGE SCALE GENOMIC DNA]</scope>
    <source>
        <strain evidence="5">LHGZ1</strain>
    </source>
</reference>
<dbReference type="InterPro" id="IPR002656">
    <property type="entry name" value="Acyl_transf_3_dom"/>
</dbReference>
<dbReference type="GO" id="GO:0009103">
    <property type="term" value="P:lipopolysaccharide biosynthetic process"/>
    <property type="evidence" value="ECO:0007669"/>
    <property type="project" value="TreeGrafter"/>
</dbReference>
<dbReference type="PANTHER" id="PTHR23028:SF53">
    <property type="entry name" value="ACYL_TRANSF_3 DOMAIN-CONTAINING PROTEIN"/>
    <property type="match status" value="1"/>
</dbReference>
<dbReference type="Pfam" id="PF01757">
    <property type="entry name" value="Acyl_transf_3"/>
    <property type="match status" value="1"/>
</dbReference>
<dbReference type="InterPro" id="IPR043968">
    <property type="entry name" value="SGNH"/>
</dbReference>
<proteinExistence type="predicted"/>